<dbReference type="PaxDb" id="8022-A0A060YFH6"/>
<dbReference type="GO" id="GO:0005178">
    <property type="term" value="F:integrin binding"/>
    <property type="evidence" value="ECO:0007669"/>
    <property type="project" value="TreeGrafter"/>
</dbReference>
<keyword evidence="1" id="KW-0325">Glycoprotein</keyword>
<evidence type="ECO:0000259" key="4">
    <source>
        <dbReference type="PROSITE" id="PS51004"/>
    </source>
</evidence>
<dbReference type="GO" id="GO:0045499">
    <property type="term" value="F:chemorepellent activity"/>
    <property type="evidence" value="ECO:0007669"/>
    <property type="project" value="TreeGrafter"/>
</dbReference>
<reference evidence="5" key="2">
    <citation type="submission" date="2014-03" db="EMBL/GenBank/DDBJ databases">
        <authorList>
            <person name="Genoscope - CEA"/>
        </authorList>
    </citation>
    <scope>NUCLEOTIDE SEQUENCE</scope>
</reference>
<dbReference type="GO" id="GO:0050727">
    <property type="term" value="P:regulation of inflammatory response"/>
    <property type="evidence" value="ECO:0007669"/>
    <property type="project" value="TreeGrafter"/>
</dbReference>
<feature type="compositionally biased region" description="Acidic residues" evidence="3">
    <location>
        <begin position="98"/>
        <end position="111"/>
    </location>
</feature>
<feature type="region of interest" description="Disordered" evidence="3">
    <location>
        <begin position="1"/>
        <end position="125"/>
    </location>
</feature>
<dbReference type="GO" id="GO:0071526">
    <property type="term" value="P:semaphorin-plexin signaling pathway"/>
    <property type="evidence" value="ECO:0007669"/>
    <property type="project" value="TreeGrafter"/>
</dbReference>
<evidence type="ECO:0000313" key="5">
    <source>
        <dbReference type="EMBL" id="CDQ90673.1"/>
    </source>
</evidence>
<dbReference type="EMBL" id="FR910810">
    <property type="protein sequence ID" value="CDQ90673.1"/>
    <property type="molecule type" value="Genomic_DNA"/>
</dbReference>
<dbReference type="Gene3D" id="2.130.10.10">
    <property type="entry name" value="YVTN repeat-like/Quinoprotein amine dehydrogenase"/>
    <property type="match status" value="1"/>
</dbReference>
<reference evidence="5" key="1">
    <citation type="journal article" date="2014" name="Nat. Commun.">
        <title>The rainbow trout genome provides novel insights into evolution after whole-genome duplication in vertebrates.</title>
        <authorList>
            <person name="Berthelot C."/>
            <person name="Brunet F."/>
            <person name="Chalopin D."/>
            <person name="Juanchich A."/>
            <person name="Bernard M."/>
            <person name="Noel B."/>
            <person name="Bento P."/>
            <person name="Da Silva C."/>
            <person name="Labadie K."/>
            <person name="Alberti A."/>
            <person name="Aury J.M."/>
            <person name="Louis A."/>
            <person name="Dehais P."/>
            <person name="Bardou P."/>
            <person name="Montfort J."/>
            <person name="Klopp C."/>
            <person name="Cabau C."/>
            <person name="Gaspin C."/>
            <person name="Thorgaard G.H."/>
            <person name="Boussaha M."/>
            <person name="Quillet E."/>
            <person name="Guyomard R."/>
            <person name="Galiana D."/>
            <person name="Bobe J."/>
            <person name="Volff J.N."/>
            <person name="Genet C."/>
            <person name="Wincker P."/>
            <person name="Jaillon O."/>
            <person name="Roest Crollius H."/>
            <person name="Guiguen Y."/>
        </authorList>
    </citation>
    <scope>NUCLEOTIDE SEQUENCE [LARGE SCALE GENOMIC DNA]</scope>
</reference>
<proteinExistence type="predicted"/>
<dbReference type="PANTHER" id="PTHR11036">
    <property type="entry name" value="SEMAPHORIN"/>
    <property type="match status" value="1"/>
</dbReference>
<evidence type="ECO:0000256" key="1">
    <source>
        <dbReference type="ARBA" id="ARBA00023180"/>
    </source>
</evidence>
<dbReference type="InterPro" id="IPR027231">
    <property type="entry name" value="Semaphorin"/>
</dbReference>
<dbReference type="STRING" id="8022.A0A060YFH6"/>
<evidence type="ECO:0000256" key="3">
    <source>
        <dbReference type="SAM" id="MobiDB-lite"/>
    </source>
</evidence>
<comment type="caution">
    <text evidence="2">Lacks conserved residue(s) required for the propagation of feature annotation.</text>
</comment>
<dbReference type="GO" id="GO:0007229">
    <property type="term" value="P:integrin-mediated signaling pathway"/>
    <property type="evidence" value="ECO:0007669"/>
    <property type="project" value="TreeGrafter"/>
</dbReference>
<organism evidence="5 6">
    <name type="scientific">Oncorhynchus mykiss</name>
    <name type="common">Rainbow trout</name>
    <name type="synonym">Salmo gairdneri</name>
    <dbReference type="NCBI Taxonomy" id="8022"/>
    <lineage>
        <taxon>Eukaryota</taxon>
        <taxon>Metazoa</taxon>
        <taxon>Chordata</taxon>
        <taxon>Craniata</taxon>
        <taxon>Vertebrata</taxon>
        <taxon>Euteleostomi</taxon>
        <taxon>Actinopterygii</taxon>
        <taxon>Neopterygii</taxon>
        <taxon>Teleostei</taxon>
        <taxon>Protacanthopterygii</taxon>
        <taxon>Salmoniformes</taxon>
        <taxon>Salmonidae</taxon>
        <taxon>Salmoninae</taxon>
        <taxon>Oncorhynchus</taxon>
    </lineage>
</organism>
<dbReference type="GO" id="GO:0030335">
    <property type="term" value="P:positive regulation of cell migration"/>
    <property type="evidence" value="ECO:0007669"/>
    <property type="project" value="TreeGrafter"/>
</dbReference>
<evidence type="ECO:0000313" key="6">
    <source>
        <dbReference type="Proteomes" id="UP000193380"/>
    </source>
</evidence>
<name>A0A060YFH6_ONCMY</name>
<dbReference type="GO" id="GO:0007411">
    <property type="term" value="P:axon guidance"/>
    <property type="evidence" value="ECO:0007669"/>
    <property type="project" value="TreeGrafter"/>
</dbReference>
<dbReference type="GO" id="GO:0030215">
    <property type="term" value="F:semaphorin receptor binding"/>
    <property type="evidence" value="ECO:0007669"/>
    <property type="project" value="InterPro"/>
</dbReference>
<dbReference type="SUPFAM" id="SSF101912">
    <property type="entry name" value="Sema domain"/>
    <property type="match status" value="1"/>
</dbReference>
<feature type="compositionally biased region" description="Acidic residues" evidence="3">
    <location>
        <begin position="9"/>
        <end position="90"/>
    </location>
</feature>
<dbReference type="GO" id="GO:0009897">
    <property type="term" value="C:external side of plasma membrane"/>
    <property type="evidence" value="ECO:0007669"/>
    <property type="project" value="TreeGrafter"/>
</dbReference>
<dbReference type="PANTHER" id="PTHR11036:SF80">
    <property type="entry name" value="SEMAPHORIN-7A"/>
    <property type="match status" value="1"/>
</dbReference>
<protein>
    <recommendedName>
        <fullName evidence="4">Sema domain-containing protein</fullName>
    </recommendedName>
</protein>
<dbReference type="Pfam" id="PF01403">
    <property type="entry name" value="Sema"/>
    <property type="match status" value="1"/>
</dbReference>
<dbReference type="Proteomes" id="UP000193380">
    <property type="component" value="Unassembled WGS sequence"/>
</dbReference>
<dbReference type="PROSITE" id="PS51004">
    <property type="entry name" value="SEMA"/>
    <property type="match status" value="1"/>
</dbReference>
<dbReference type="InterPro" id="IPR036352">
    <property type="entry name" value="Semap_dom_sf"/>
</dbReference>
<dbReference type="InterPro" id="IPR001627">
    <property type="entry name" value="Semap_dom"/>
</dbReference>
<feature type="domain" description="Sema" evidence="4">
    <location>
        <begin position="136"/>
        <end position="230"/>
    </location>
</feature>
<accession>A0A060YFH6</accession>
<sequence>MVRMMMVNDGEEDGDEVDGGEDDGDEDDGDEDDDGGEDDGDEDYGGEDDGDEDDGSEDDDEDDGGEDDGGEDDGDEDDGDEDDGDEDEGENNVGYDDGGYDDGGNDDGGNDDGDRGENYGDDDNVDYGGDVILQVDEGGSKRFLQNMWTSFLKARLVCGIPNESLYFNRLQDVYVLHAEEWRDSQVYALFTSSWNGTAVCVYSMEEIDRIFQNSPFRGYSNDIPNPRPGT</sequence>
<dbReference type="InterPro" id="IPR015943">
    <property type="entry name" value="WD40/YVTN_repeat-like_dom_sf"/>
</dbReference>
<dbReference type="GO" id="GO:0001755">
    <property type="term" value="P:neural crest cell migration"/>
    <property type="evidence" value="ECO:0007669"/>
    <property type="project" value="TreeGrafter"/>
</dbReference>
<feature type="non-terminal residue" evidence="5">
    <location>
        <position position="230"/>
    </location>
</feature>
<gene>
    <name evidence="5" type="ORF">GSONMT00058724001</name>
</gene>
<evidence type="ECO:0000256" key="2">
    <source>
        <dbReference type="PROSITE-ProRule" id="PRU00352"/>
    </source>
</evidence>
<dbReference type="AlphaFoldDB" id="A0A060YFH6"/>